<feature type="transmembrane region" description="Helical" evidence="1">
    <location>
        <begin position="110"/>
        <end position="131"/>
    </location>
</feature>
<proteinExistence type="predicted"/>
<keyword evidence="1" id="KW-0812">Transmembrane</keyword>
<gene>
    <name evidence="2" type="ORF">I6U51_05935</name>
</gene>
<evidence type="ECO:0000313" key="3">
    <source>
        <dbReference type="Proteomes" id="UP000622687"/>
    </source>
</evidence>
<keyword evidence="3" id="KW-1185">Reference proteome</keyword>
<feature type="transmembrane region" description="Helical" evidence="1">
    <location>
        <begin position="7"/>
        <end position="24"/>
    </location>
</feature>
<reference evidence="2" key="1">
    <citation type="submission" date="2020-12" db="EMBL/GenBank/DDBJ databases">
        <title>Clostridium thailandense sp. nov., a novel acetogenic bacterium isolated from peat land soil in Thailand.</title>
        <authorList>
            <person name="Chaikitkaew S."/>
            <person name="Birkeland N.K."/>
        </authorList>
    </citation>
    <scope>NUCLEOTIDE SEQUENCE</scope>
    <source>
        <strain evidence="2">DSM 17425</strain>
    </source>
</reference>
<feature type="transmembrane region" description="Helical" evidence="1">
    <location>
        <begin position="44"/>
        <end position="66"/>
    </location>
</feature>
<feature type="transmembrane region" description="Helical" evidence="1">
    <location>
        <begin position="73"/>
        <end position="98"/>
    </location>
</feature>
<dbReference type="AlphaFoldDB" id="A0A934M454"/>
<comment type="caution">
    <text evidence="2">The sequence shown here is derived from an EMBL/GenBank/DDBJ whole genome shotgun (WGS) entry which is preliminary data.</text>
</comment>
<dbReference type="Proteomes" id="UP000622687">
    <property type="component" value="Unassembled WGS sequence"/>
</dbReference>
<name>A0A934M454_9CLOT</name>
<protein>
    <recommendedName>
        <fullName evidence="4">Mpv17 / PMP22 family protein</fullName>
    </recommendedName>
</protein>
<feature type="transmembrane region" description="Helical" evidence="1">
    <location>
        <begin position="159"/>
        <end position="177"/>
    </location>
</feature>
<evidence type="ECO:0008006" key="4">
    <source>
        <dbReference type="Google" id="ProtNLM"/>
    </source>
</evidence>
<evidence type="ECO:0000313" key="2">
    <source>
        <dbReference type="EMBL" id="MBI6872248.1"/>
    </source>
</evidence>
<dbReference type="EMBL" id="JAEEGB010000006">
    <property type="protein sequence ID" value="MBI6872248.1"/>
    <property type="molecule type" value="Genomic_DNA"/>
</dbReference>
<accession>A0A934M454</accession>
<organism evidence="2 3">
    <name type="scientific">Clostridium aciditolerans</name>
    <dbReference type="NCBI Taxonomy" id="339861"/>
    <lineage>
        <taxon>Bacteria</taxon>
        <taxon>Bacillati</taxon>
        <taxon>Bacillota</taxon>
        <taxon>Clostridia</taxon>
        <taxon>Eubacteriales</taxon>
        <taxon>Clostridiaceae</taxon>
        <taxon>Clostridium</taxon>
    </lineage>
</organism>
<evidence type="ECO:0000256" key="1">
    <source>
        <dbReference type="SAM" id="Phobius"/>
    </source>
</evidence>
<keyword evidence="1" id="KW-0472">Membrane</keyword>
<sequence>MKKGDIVWTLVLAALIAILVVPTTHDVFMKFTTAHPYAGGFVKFSILATMGELLAIRIVAGGWIIPKGAIYRAAIWGFLGMAIVLIFDMFASGVMAALSKGLLPGKGSKFAFAFFTSAIMNVTFAPTMMAFHRITDTFIDSKYEGSSTNIGDVVRRIDWAGFVSFVILKTVPIFWIPAHTITFLLPPEYRVLVAAMLSMALGLILAFAKKKAQKTQLNEVTN</sequence>
<keyword evidence="1" id="KW-1133">Transmembrane helix</keyword>
<feature type="transmembrane region" description="Helical" evidence="1">
    <location>
        <begin position="189"/>
        <end position="208"/>
    </location>
</feature>
<dbReference type="RefSeq" id="WP_211141765.1">
    <property type="nucleotide sequence ID" value="NZ_JAEEGB010000006.1"/>
</dbReference>